<dbReference type="PROSITE" id="PS50110">
    <property type="entry name" value="RESPONSE_REGULATORY"/>
    <property type="match status" value="1"/>
</dbReference>
<comment type="catalytic activity">
    <reaction evidence="1">
        <text>ATP + protein L-histidine = ADP + protein N-phospho-L-histidine.</text>
        <dbReference type="EC" id="2.7.13.3"/>
    </reaction>
</comment>
<protein>
    <recommendedName>
        <fullName evidence="2">histidine kinase</fullName>
        <ecNumber evidence="2">2.7.13.3</ecNumber>
    </recommendedName>
</protein>
<feature type="domain" description="Response regulatory" evidence="5">
    <location>
        <begin position="12"/>
        <end position="129"/>
    </location>
</feature>
<dbReference type="AlphaFoldDB" id="A0A6J4KEB8"/>
<accession>A0A6J4KEB8</accession>
<proteinExistence type="predicted"/>
<name>A0A6J4KEB8_9CHLR</name>
<dbReference type="InterPro" id="IPR011006">
    <property type="entry name" value="CheY-like_superfamily"/>
</dbReference>
<evidence type="ECO:0000256" key="2">
    <source>
        <dbReference type="ARBA" id="ARBA00012438"/>
    </source>
</evidence>
<evidence type="ECO:0000313" key="6">
    <source>
        <dbReference type="EMBL" id="CAA9303382.1"/>
    </source>
</evidence>
<organism evidence="6">
    <name type="scientific">uncultured Chloroflexota bacterium</name>
    <dbReference type="NCBI Taxonomy" id="166587"/>
    <lineage>
        <taxon>Bacteria</taxon>
        <taxon>Bacillati</taxon>
        <taxon>Chloroflexota</taxon>
        <taxon>environmental samples</taxon>
    </lineage>
</organism>
<feature type="modified residue" description="4-aspartylphosphate" evidence="4">
    <location>
        <position position="64"/>
    </location>
</feature>
<dbReference type="InterPro" id="IPR036097">
    <property type="entry name" value="HisK_dim/P_sf"/>
</dbReference>
<dbReference type="SMART" id="SM00448">
    <property type="entry name" value="REC"/>
    <property type="match status" value="1"/>
</dbReference>
<keyword evidence="3 4" id="KW-0597">Phosphoprotein</keyword>
<dbReference type="SUPFAM" id="SSF52172">
    <property type="entry name" value="CheY-like"/>
    <property type="match status" value="1"/>
</dbReference>
<dbReference type="EC" id="2.7.13.3" evidence="2"/>
<dbReference type="GO" id="GO:0000155">
    <property type="term" value="F:phosphorelay sensor kinase activity"/>
    <property type="evidence" value="ECO:0007669"/>
    <property type="project" value="InterPro"/>
</dbReference>
<evidence type="ECO:0000256" key="1">
    <source>
        <dbReference type="ARBA" id="ARBA00000085"/>
    </source>
</evidence>
<dbReference type="PANTHER" id="PTHR44591:SF3">
    <property type="entry name" value="RESPONSE REGULATORY DOMAIN-CONTAINING PROTEIN"/>
    <property type="match status" value="1"/>
</dbReference>
<evidence type="ECO:0000259" key="5">
    <source>
        <dbReference type="PROSITE" id="PS50110"/>
    </source>
</evidence>
<dbReference type="Pfam" id="PF00072">
    <property type="entry name" value="Response_reg"/>
    <property type="match status" value="1"/>
</dbReference>
<gene>
    <name evidence="6" type="ORF">AVDCRST_MAG77-5861</name>
</gene>
<dbReference type="InterPro" id="IPR050595">
    <property type="entry name" value="Bact_response_regulator"/>
</dbReference>
<reference evidence="6" key="1">
    <citation type="submission" date="2020-02" db="EMBL/GenBank/DDBJ databases">
        <authorList>
            <person name="Meier V. D."/>
        </authorList>
    </citation>
    <scope>NUCLEOTIDE SEQUENCE</scope>
    <source>
        <strain evidence="6">AVDCRST_MAG77</strain>
    </source>
</reference>
<sequence length="240" mass="25220">MSIESHTPAALDLLLVEDNPADVRLMHETLTDAVSGQVRVRHAASLTEALCLLGDACPDVVLLDLMLGDSAGMATLDRVVAAAPGVPVVVLTGLAEREVAEEAQRRGAQDYIGKGDLTPALLSRVLRYAVARAHATRAALERQRLEGALLVARTVAHEINNALAPVVGYTDLLSIRPAVAGDAMAMAYVRRIADAGTDISAKVQRLQCIIRLEVTPSALGPDQPLLDVERSGDAGASAGR</sequence>
<evidence type="ECO:0000256" key="3">
    <source>
        <dbReference type="ARBA" id="ARBA00022553"/>
    </source>
</evidence>
<dbReference type="SUPFAM" id="SSF47384">
    <property type="entry name" value="Homodimeric domain of signal transducing histidine kinase"/>
    <property type="match status" value="1"/>
</dbReference>
<dbReference type="EMBL" id="CADCTC010000305">
    <property type="protein sequence ID" value="CAA9303382.1"/>
    <property type="molecule type" value="Genomic_DNA"/>
</dbReference>
<dbReference type="PANTHER" id="PTHR44591">
    <property type="entry name" value="STRESS RESPONSE REGULATOR PROTEIN 1"/>
    <property type="match status" value="1"/>
</dbReference>
<dbReference type="Gene3D" id="1.10.287.130">
    <property type="match status" value="1"/>
</dbReference>
<dbReference type="Gene3D" id="3.40.50.2300">
    <property type="match status" value="1"/>
</dbReference>
<evidence type="ECO:0000256" key="4">
    <source>
        <dbReference type="PROSITE-ProRule" id="PRU00169"/>
    </source>
</evidence>
<dbReference type="InterPro" id="IPR001789">
    <property type="entry name" value="Sig_transdc_resp-reg_receiver"/>
</dbReference>
<dbReference type="CDD" id="cd00156">
    <property type="entry name" value="REC"/>
    <property type="match status" value="1"/>
</dbReference>